<proteinExistence type="inferred from homology"/>
<dbReference type="InterPro" id="IPR011014">
    <property type="entry name" value="MscS_channel_TM-2"/>
</dbReference>
<dbReference type="Pfam" id="PF21088">
    <property type="entry name" value="MS_channel_1st"/>
    <property type="match status" value="1"/>
</dbReference>
<dbReference type="SUPFAM" id="SSF50182">
    <property type="entry name" value="Sm-like ribonucleoproteins"/>
    <property type="match status" value="1"/>
</dbReference>
<dbReference type="PANTHER" id="PTHR30566">
    <property type="entry name" value="YNAI-RELATED MECHANOSENSITIVE ION CHANNEL"/>
    <property type="match status" value="1"/>
</dbReference>
<feature type="transmembrane region" description="Helical" evidence="7">
    <location>
        <begin position="140"/>
        <end position="160"/>
    </location>
</feature>
<evidence type="ECO:0000256" key="2">
    <source>
        <dbReference type="ARBA" id="ARBA00008017"/>
    </source>
</evidence>
<evidence type="ECO:0000256" key="5">
    <source>
        <dbReference type="ARBA" id="ARBA00022989"/>
    </source>
</evidence>
<feature type="transmembrane region" description="Helical" evidence="7">
    <location>
        <begin position="28"/>
        <end position="50"/>
    </location>
</feature>
<evidence type="ECO:0000259" key="10">
    <source>
        <dbReference type="Pfam" id="PF21088"/>
    </source>
</evidence>
<dbReference type="SUPFAM" id="SSF82689">
    <property type="entry name" value="Mechanosensitive channel protein MscS (YggB), C-terminal domain"/>
    <property type="match status" value="1"/>
</dbReference>
<dbReference type="GO" id="GO:0055085">
    <property type="term" value="P:transmembrane transport"/>
    <property type="evidence" value="ECO:0007669"/>
    <property type="project" value="InterPro"/>
</dbReference>
<protein>
    <submittedName>
        <fullName evidence="11">Mechanosensitive ion channel protein MscS</fullName>
    </submittedName>
</protein>
<feature type="domain" description="Mechanosensitive ion channel transmembrane helices 2/3" evidence="10">
    <location>
        <begin position="146"/>
        <end position="186"/>
    </location>
</feature>
<dbReference type="PANTHER" id="PTHR30566:SF25">
    <property type="entry name" value="INNER MEMBRANE PROTEIN"/>
    <property type="match status" value="1"/>
</dbReference>
<evidence type="ECO:0000259" key="8">
    <source>
        <dbReference type="Pfam" id="PF00924"/>
    </source>
</evidence>
<dbReference type="InterPro" id="IPR049278">
    <property type="entry name" value="MS_channel_C"/>
</dbReference>
<sequence>MQTEPSNEVAAIVDSLKGAIHEKVVVNWLWPAIIVGGAVVLGLVIERVILARLRKLADRTEWQGDEIIIDALRGIITTLLVIIGLFFASYSLPIHPSWLALLHKVLKVLLILCGTVALSRMAVGFARLSSVGAEGEIKSASILVYIARASVYLIGVLIILQSLGVSITPLLTALGVGGLAVALALQDTLSNLFAGIHVLASRKVRPGDYIRLETGQEGNVVDISWRTTTIKAPANHLIIVPNTRVASSIVLDFDQPDRETIVVIGLGVGYDSDLGKVERVTIDVAKAVLTEIDGGVPTFEPVVRFTEFGDYAIKFNVILRSRQFGDQFLLKHEFIRRIHERYCKEGIVIPYPVREIVTRGDKS</sequence>
<dbReference type="AlphaFoldDB" id="A0A855WVJ5"/>
<evidence type="ECO:0000256" key="1">
    <source>
        <dbReference type="ARBA" id="ARBA00004651"/>
    </source>
</evidence>
<keyword evidence="6 7" id="KW-0472">Membrane</keyword>
<comment type="caution">
    <text evidence="11">The sequence shown here is derived from an EMBL/GenBank/DDBJ whole genome shotgun (WGS) entry which is preliminary data.</text>
</comment>
<keyword evidence="4 7" id="KW-0812">Transmembrane</keyword>
<gene>
    <name evidence="11" type="ORF">C3F09_12360</name>
</gene>
<dbReference type="Proteomes" id="UP000250918">
    <property type="component" value="Unassembled WGS sequence"/>
</dbReference>
<evidence type="ECO:0000256" key="7">
    <source>
        <dbReference type="SAM" id="Phobius"/>
    </source>
</evidence>
<dbReference type="InterPro" id="IPR011066">
    <property type="entry name" value="MscS_channel_C_sf"/>
</dbReference>
<dbReference type="InterPro" id="IPR010920">
    <property type="entry name" value="LSM_dom_sf"/>
</dbReference>
<organism evidence="11 12">
    <name type="scientific">candidate division GN15 bacterium</name>
    <dbReference type="NCBI Taxonomy" id="2072418"/>
    <lineage>
        <taxon>Bacteria</taxon>
        <taxon>candidate division GN15</taxon>
    </lineage>
</organism>
<evidence type="ECO:0000313" key="11">
    <source>
        <dbReference type="EMBL" id="PWB68104.1"/>
    </source>
</evidence>
<evidence type="ECO:0000256" key="4">
    <source>
        <dbReference type="ARBA" id="ARBA00022692"/>
    </source>
</evidence>
<comment type="subcellular location">
    <subcellularLocation>
        <location evidence="1">Cell membrane</location>
        <topology evidence="1">Multi-pass membrane protein</topology>
    </subcellularLocation>
</comment>
<feature type="transmembrane region" description="Helical" evidence="7">
    <location>
        <begin position="98"/>
        <end position="119"/>
    </location>
</feature>
<evidence type="ECO:0000313" key="12">
    <source>
        <dbReference type="Proteomes" id="UP000250918"/>
    </source>
</evidence>
<feature type="transmembrane region" description="Helical" evidence="7">
    <location>
        <begin position="71"/>
        <end position="92"/>
    </location>
</feature>
<keyword evidence="3" id="KW-1003">Cell membrane</keyword>
<evidence type="ECO:0000256" key="3">
    <source>
        <dbReference type="ARBA" id="ARBA00022475"/>
    </source>
</evidence>
<evidence type="ECO:0000256" key="6">
    <source>
        <dbReference type="ARBA" id="ARBA00023136"/>
    </source>
</evidence>
<comment type="similarity">
    <text evidence="2">Belongs to the MscS (TC 1.A.23) family.</text>
</comment>
<keyword evidence="5 7" id="KW-1133">Transmembrane helix</keyword>
<dbReference type="InterPro" id="IPR023408">
    <property type="entry name" value="MscS_beta-dom_sf"/>
</dbReference>
<dbReference type="InterPro" id="IPR006685">
    <property type="entry name" value="MscS_channel_2nd"/>
</dbReference>
<dbReference type="Gene3D" id="3.30.70.100">
    <property type="match status" value="1"/>
</dbReference>
<reference evidence="11 12" key="1">
    <citation type="journal article" date="2018" name="ISME J.">
        <title>A methanotrophic archaeon couples anaerobic oxidation of methane to Fe(III) reduction.</title>
        <authorList>
            <person name="Cai C."/>
            <person name="Leu A.O."/>
            <person name="Xie G.J."/>
            <person name="Guo J."/>
            <person name="Feng Y."/>
            <person name="Zhao J.X."/>
            <person name="Tyson G.W."/>
            <person name="Yuan Z."/>
            <person name="Hu S."/>
        </authorList>
    </citation>
    <scope>NUCLEOTIDE SEQUENCE [LARGE SCALE GENOMIC DNA]</scope>
    <source>
        <strain evidence="11">FeB_12</strain>
    </source>
</reference>
<accession>A0A855WVJ5</accession>
<dbReference type="Gene3D" id="1.10.287.1260">
    <property type="match status" value="1"/>
</dbReference>
<dbReference type="InterPro" id="IPR049142">
    <property type="entry name" value="MS_channel_1st"/>
</dbReference>
<feature type="domain" description="Mechanosensitive ion channel MscS" evidence="8">
    <location>
        <begin position="187"/>
        <end position="248"/>
    </location>
</feature>
<dbReference type="Gene3D" id="2.30.30.60">
    <property type="match status" value="1"/>
</dbReference>
<dbReference type="Pfam" id="PF00924">
    <property type="entry name" value="MS_channel_2nd"/>
    <property type="match status" value="1"/>
</dbReference>
<feature type="domain" description="Mechanosensitive ion channel MscS C-terminal" evidence="9">
    <location>
        <begin position="263"/>
        <end position="349"/>
    </location>
</feature>
<dbReference type="EMBL" id="PQAP01000217">
    <property type="protein sequence ID" value="PWB68104.1"/>
    <property type="molecule type" value="Genomic_DNA"/>
</dbReference>
<evidence type="ECO:0000259" key="9">
    <source>
        <dbReference type="Pfam" id="PF21082"/>
    </source>
</evidence>
<dbReference type="Pfam" id="PF21082">
    <property type="entry name" value="MS_channel_3rd"/>
    <property type="match status" value="1"/>
</dbReference>
<dbReference type="SUPFAM" id="SSF82861">
    <property type="entry name" value="Mechanosensitive channel protein MscS (YggB), transmembrane region"/>
    <property type="match status" value="1"/>
</dbReference>
<name>A0A855WVJ5_9BACT</name>
<dbReference type="GO" id="GO:0005886">
    <property type="term" value="C:plasma membrane"/>
    <property type="evidence" value="ECO:0007669"/>
    <property type="project" value="UniProtKB-SubCell"/>
</dbReference>